<dbReference type="InterPro" id="IPR036526">
    <property type="entry name" value="C-N_Hydrolase_sf"/>
</dbReference>
<dbReference type="SUPFAM" id="SSF56317">
    <property type="entry name" value="Carbon-nitrogen hydrolase"/>
    <property type="match status" value="1"/>
</dbReference>
<protein>
    <recommendedName>
        <fullName evidence="3">CN hydrolase domain-containing protein</fullName>
    </recommendedName>
</protein>
<dbReference type="AlphaFoldDB" id="M1YY78"/>
<accession>M1YY78</accession>
<dbReference type="EMBL" id="CAQJ01000032">
    <property type="protein sequence ID" value="CCQ90457.1"/>
    <property type="molecule type" value="Genomic_DNA"/>
</dbReference>
<dbReference type="Gene3D" id="3.60.110.10">
    <property type="entry name" value="Carbon-nitrogen hydrolase"/>
    <property type="match status" value="1"/>
</dbReference>
<evidence type="ECO:0000313" key="1">
    <source>
        <dbReference type="EMBL" id="CCQ90457.1"/>
    </source>
</evidence>
<dbReference type="InParanoid" id="M1YY78"/>
<gene>
    <name evidence="1" type="ORF">NITGR_290056</name>
</gene>
<evidence type="ECO:0000313" key="2">
    <source>
        <dbReference type="Proteomes" id="UP000011704"/>
    </source>
</evidence>
<keyword evidence="2" id="KW-1185">Reference proteome</keyword>
<dbReference type="HOGENOM" id="CLU_975371_0_0_0"/>
<dbReference type="Proteomes" id="UP000011704">
    <property type="component" value="Unassembled WGS sequence"/>
</dbReference>
<evidence type="ECO:0008006" key="3">
    <source>
        <dbReference type="Google" id="ProtNLM"/>
    </source>
</evidence>
<organism evidence="1 2">
    <name type="scientific">Nitrospina gracilis (strain 3/211)</name>
    <dbReference type="NCBI Taxonomy" id="1266370"/>
    <lineage>
        <taxon>Bacteria</taxon>
        <taxon>Pseudomonadati</taxon>
        <taxon>Nitrospinota/Tectimicrobiota group</taxon>
        <taxon>Nitrospinota</taxon>
        <taxon>Nitrospinia</taxon>
        <taxon>Nitrospinales</taxon>
        <taxon>Nitrospinaceae</taxon>
        <taxon>Nitrospina</taxon>
    </lineage>
</organism>
<sequence length="305" mass="33741">MGTHVESMTMKTRPLDVKLHTFGMAAEDRQLAEIAGQVESANPGDILLLPEYAAYTAEGSDIAYEAFCRWAREKQITLITTLNRAADDLPYSEAGVRANTLFIFSANGKVHAPQAKVTPQSFEMQWMDEKSPIINVKPYTHLNRVVLRHEGQAYSALFLICSDLYLLKLFPPEELREDVLFCPANFGNGAEGVAGQLIETCVERGVFGQAFYANCYQKPKSKHLPLTVAVTQSFGQAEGAVAKLGAADLVRQVDASHHLYHDDSHPNFLSMLDLTRRGGFTVPHSRSVESGLTVYTGTYDRVIEI</sequence>
<dbReference type="STRING" id="1266370.NITGR_290056"/>
<comment type="caution">
    <text evidence="1">The sequence shown here is derived from an EMBL/GenBank/DDBJ whole genome shotgun (WGS) entry which is preliminary data.</text>
</comment>
<proteinExistence type="predicted"/>
<reference evidence="1 2" key="1">
    <citation type="journal article" date="2013" name="Front. Microbiol.">
        <title>The genome of Nitrospina gracilis illuminates the metabolism and evolution of the major marine nitrite oxidizer.</title>
        <authorList>
            <person name="Luecker S."/>
            <person name="Nowka B."/>
            <person name="Rattei T."/>
            <person name="Spieck E."/>
            <person name="and Daims H."/>
        </authorList>
    </citation>
    <scope>NUCLEOTIDE SEQUENCE [LARGE SCALE GENOMIC DNA]</scope>
    <source>
        <strain evidence="1 2">3/211</strain>
    </source>
</reference>
<name>M1YY78_NITG3</name>